<dbReference type="PANTHER" id="PTHR48248:SF4">
    <property type="match status" value="1"/>
</dbReference>
<keyword evidence="2" id="KW-1185">Reference proteome</keyword>
<dbReference type="EMBL" id="CM001740">
    <property type="protein sequence ID" value="KJB06397.1"/>
    <property type="molecule type" value="Genomic_DNA"/>
</dbReference>
<name>A0A0D2LQX5_GOSRA</name>
<evidence type="ECO:0000313" key="1">
    <source>
        <dbReference type="EMBL" id="KJB06397.1"/>
    </source>
</evidence>
<accession>A0A0D2LQX5</accession>
<dbReference type="Gramene" id="KJB06397">
    <property type="protein sequence ID" value="KJB06397"/>
    <property type="gene ID" value="B456_001G236800"/>
</dbReference>
<dbReference type="KEGG" id="gra:105766026"/>
<sequence length="111" mass="12522">MAKKHLKVRAEAKRLKAEMGKVREDQLCLREEQTKLITRFGEIERQYNELQQEAELIAKQSAMTGIKLSLMLGILKAREGGDLVQAADLTRFLGEIVSLEKAKAILADAQR</sequence>
<dbReference type="Proteomes" id="UP000032304">
    <property type="component" value="Chromosome 1"/>
</dbReference>
<dbReference type="AlphaFoldDB" id="A0A0D2LQX5"/>
<dbReference type="PANTHER" id="PTHR48248">
    <property type="entry name" value="UVR DOMAIN-CONTAINING PROTEIN"/>
    <property type="match status" value="1"/>
</dbReference>
<evidence type="ECO:0000313" key="2">
    <source>
        <dbReference type="Proteomes" id="UP000032304"/>
    </source>
</evidence>
<gene>
    <name evidence="1" type="ORF">B456_001G236800</name>
</gene>
<proteinExistence type="predicted"/>
<protein>
    <submittedName>
        <fullName evidence="1">Uncharacterized protein</fullName>
    </submittedName>
</protein>
<dbReference type="OrthoDB" id="966137at2759"/>
<organism evidence="1 2">
    <name type="scientific">Gossypium raimondii</name>
    <name type="common">Peruvian cotton</name>
    <name type="synonym">Gossypium klotzschianum subsp. raimondii</name>
    <dbReference type="NCBI Taxonomy" id="29730"/>
    <lineage>
        <taxon>Eukaryota</taxon>
        <taxon>Viridiplantae</taxon>
        <taxon>Streptophyta</taxon>
        <taxon>Embryophyta</taxon>
        <taxon>Tracheophyta</taxon>
        <taxon>Spermatophyta</taxon>
        <taxon>Magnoliopsida</taxon>
        <taxon>eudicotyledons</taxon>
        <taxon>Gunneridae</taxon>
        <taxon>Pentapetalae</taxon>
        <taxon>rosids</taxon>
        <taxon>malvids</taxon>
        <taxon>Malvales</taxon>
        <taxon>Malvaceae</taxon>
        <taxon>Malvoideae</taxon>
        <taxon>Gossypium</taxon>
    </lineage>
</organism>
<dbReference type="OMA" id="KCIREKQ"/>
<reference evidence="1 2" key="1">
    <citation type="journal article" date="2012" name="Nature">
        <title>Repeated polyploidization of Gossypium genomes and the evolution of spinnable cotton fibres.</title>
        <authorList>
            <person name="Paterson A.H."/>
            <person name="Wendel J.F."/>
            <person name="Gundlach H."/>
            <person name="Guo H."/>
            <person name="Jenkins J."/>
            <person name="Jin D."/>
            <person name="Llewellyn D."/>
            <person name="Showmaker K.C."/>
            <person name="Shu S."/>
            <person name="Udall J."/>
            <person name="Yoo M.J."/>
            <person name="Byers R."/>
            <person name="Chen W."/>
            <person name="Doron-Faigenboim A."/>
            <person name="Duke M.V."/>
            <person name="Gong L."/>
            <person name="Grimwood J."/>
            <person name="Grover C."/>
            <person name="Grupp K."/>
            <person name="Hu G."/>
            <person name="Lee T.H."/>
            <person name="Li J."/>
            <person name="Lin L."/>
            <person name="Liu T."/>
            <person name="Marler B.S."/>
            <person name="Page J.T."/>
            <person name="Roberts A.W."/>
            <person name="Romanel E."/>
            <person name="Sanders W.S."/>
            <person name="Szadkowski E."/>
            <person name="Tan X."/>
            <person name="Tang H."/>
            <person name="Xu C."/>
            <person name="Wang J."/>
            <person name="Wang Z."/>
            <person name="Zhang D."/>
            <person name="Zhang L."/>
            <person name="Ashrafi H."/>
            <person name="Bedon F."/>
            <person name="Bowers J.E."/>
            <person name="Brubaker C.L."/>
            <person name="Chee P.W."/>
            <person name="Das S."/>
            <person name="Gingle A.R."/>
            <person name="Haigler C.H."/>
            <person name="Harker D."/>
            <person name="Hoffmann L.V."/>
            <person name="Hovav R."/>
            <person name="Jones D.C."/>
            <person name="Lemke C."/>
            <person name="Mansoor S."/>
            <person name="ur Rahman M."/>
            <person name="Rainville L.N."/>
            <person name="Rambani A."/>
            <person name="Reddy U.K."/>
            <person name="Rong J.K."/>
            <person name="Saranga Y."/>
            <person name="Scheffler B.E."/>
            <person name="Scheffler J.A."/>
            <person name="Stelly D.M."/>
            <person name="Triplett B.A."/>
            <person name="Van Deynze A."/>
            <person name="Vaslin M.F."/>
            <person name="Waghmare V.N."/>
            <person name="Walford S.A."/>
            <person name="Wright R.J."/>
            <person name="Zaki E.A."/>
            <person name="Zhang T."/>
            <person name="Dennis E.S."/>
            <person name="Mayer K.F."/>
            <person name="Peterson D.G."/>
            <person name="Rokhsar D.S."/>
            <person name="Wang X."/>
            <person name="Schmutz J."/>
        </authorList>
    </citation>
    <scope>NUCLEOTIDE SEQUENCE [LARGE SCALE GENOMIC DNA]</scope>
</reference>